<feature type="domain" description="Peptidase M15C" evidence="1">
    <location>
        <begin position="71"/>
        <end position="133"/>
    </location>
</feature>
<dbReference type="SUPFAM" id="SSF55166">
    <property type="entry name" value="Hedgehog/DD-peptidase"/>
    <property type="match status" value="1"/>
</dbReference>
<dbReference type="InterPro" id="IPR036366">
    <property type="entry name" value="PGBDSf"/>
</dbReference>
<reference evidence="2 3" key="1">
    <citation type="submission" date="2018-06" db="EMBL/GenBank/DDBJ databases">
        <title>Genomic Encyclopedia of Type Strains, Phase IV (KMG-IV): sequencing the most valuable type-strain genomes for metagenomic binning, comparative biology and taxonomic classification.</title>
        <authorList>
            <person name="Goeker M."/>
        </authorList>
    </citation>
    <scope>NUCLEOTIDE SEQUENCE [LARGE SCALE GENOMIC DNA]</scope>
    <source>
        <strain evidence="2 3">DSM 15140</strain>
    </source>
</reference>
<gene>
    <name evidence="2" type="ORF">DES48_11210</name>
</gene>
<dbReference type="Pfam" id="PF13539">
    <property type="entry name" value="Peptidase_M15_4"/>
    <property type="match status" value="1"/>
</dbReference>
<dbReference type="InterPro" id="IPR009045">
    <property type="entry name" value="Zn_M74/Hedgehog-like"/>
</dbReference>
<evidence type="ECO:0000259" key="1">
    <source>
        <dbReference type="Pfam" id="PF13539"/>
    </source>
</evidence>
<comment type="caution">
    <text evidence="2">The sequence shown here is derived from an EMBL/GenBank/DDBJ whole genome shotgun (WGS) entry which is preliminary data.</text>
</comment>
<evidence type="ECO:0000313" key="3">
    <source>
        <dbReference type="Proteomes" id="UP000252254"/>
    </source>
</evidence>
<proteinExistence type="predicted"/>
<dbReference type="Gene3D" id="1.10.101.10">
    <property type="entry name" value="PGBD-like superfamily/PGBD"/>
    <property type="match status" value="1"/>
</dbReference>
<dbReference type="EMBL" id="QNRI01000012">
    <property type="protein sequence ID" value="RBO93209.1"/>
    <property type="molecule type" value="Genomic_DNA"/>
</dbReference>
<dbReference type="STRING" id="200904.GCA_900168775_03020"/>
<dbReference type="Proteomes" id="UP000252254">
    <property type="component" value="Unassembled WGS sequence"/>
</dbReference>
<dbReference type="RefSeq" id="WP_245911467.1">
    <property type="nucleotide sequence ID" value="NZ_BAABQN010000013.1"/>
</dbReference>
<sequence length="274" mass="29804">MTVSLKTLLDRSQRNMGAVHSVVKEKAIELIKHAYDEDILVQISDGFRSHEEQNALYAKGRTVDGNVVTNARGGQSYHNFGLAVDYFLVSNDGKKAIWDVNKDWRRVAAIGKSLGFEWGGDWSSFKDYPHLQMTGGLSLAQLRAGKKPNLGGISSLPSKGKGCAKLKVDGYWGSKTTRALQDALGTVEDSYMSDQVHNQATNAITSGIKFGDGKDGSMVIHALQRKTGSKADGLLGPNTVGALQKYLGTPYDKKISEPSTMVKELQNRLNGNNL</sequence>
<keyword evidence="3" id="KW-1185">Reference proteome</keyword>
<dbReference type="InterPro" id="IPR039561">
    <property type="entry name" value="Peptidase_M15C"/>
</dbReference>
<name>A0A366DUP0_9BACI</name>
<organism evidence="2 3">
    <name type="scientific">Paraliobacillus ryukyuensis</name>
    <dbReference type="NCBI Taxonomy" id="200904"/>
    <lineage>
        <taxon>Bacteria</taxon>
        <taxon>Bacillati</taxon>
        <taxon>Bacillota</taxon>
        <taxon>Bacilli</taxon>
        <taxon>Bacillales</taxon>
        <taxon>Bacillaceae</taxon>
        <taxon>Paraliobacillus</taxon>
    </lineage>
</organism>
<dbReference type="GO" id="GO:0008233">
    <property type="term" value="F:peptidase activity"/>
    <property type="evidence" value="ECO:0007669"/>
    <property type="project" value="InterPro"/>
</dbReference>
<protein>
    <submittedName>
        <fullName evidence="2">Peptidoglycan L-alanyl-D-glutamate endopeptidase CwlK</fullName>
    </submittedName>
</protein>
<dbReference type="CDD" id="cd14845">
    <property type="entry name" value="L-Ala-D-Glu_peptidase_like"/>
    <property type="match status" value="1"/>
</dbReference>
<dbReference type="Gene3D" id="3.30.1380.10">
    <property type="match status" value="1"/>
</dbReference>
<evidence type="ECO:0000313" key="2">
    <source>
        <dbReference type="EMBL" id="RBO93209.1"/>
    </source>
</evidence>
<dbReference type="AlphaFoldDB" id="A0A366DUP0"/>
<accession>A0A366DUP0</accession>